<feature type="compositionally biased region" description="Low complexity" evidence="1">
    <location>
        <begin position="452"/>
        <end position="468"/>
    </location>
</feature>
<feature type="compositionally biased region" description="Basic and acidic residues" evidence="1">
    <location>
        <begin position="367"/>
        <end position="380"/>
    </location>
</feature>
<feature type="region of interest" description="Disordered" evidence="1">
    <location>
        <begin position="189"/>
        <end position="271"/>
    </location>
</feature>
<evidence type="ECO:0000313" key="2">
    <source>
        <dbReference type="EMBL" id="MET3588313.1"/>
    </source>
</evidence>
<name>A0ABV2HCN4_9HYPH</name>
<feature type="region of interest" description="Disordered" evidence="1">
    <location>
        <begin position="287"/>
        <end position="345"/>
    </location>
</feature>
<feature type="compositionally biased region" description="Basic and acidic residues" evidence="1">
    <location>
        <begin position="438"/>
        <end position="447"/>
    </location>
</feature>
<protein>
    <submittedName>
        <fullName evidence="2">Uncharacterized protein</fullName>
    </submittedName>
</protein>
<feature type="region of interest" description="Disordered" evidence="1">
    <location>
        <begin position="366"/>
        <end position="488"/>
    </location>
</feature>
<keyword evidence="3" id="KW-1185">Reference proteome</keyword>
<reference evidence="2 3" key="1">
    <citation type="submission" date="2024-06" db="EMBL/GenBank/DDBJ databases">
        <title>Genomic Encyclopedia of Type Strains, Phase IV (KMG-IV): sequencing the most valuable type-strain genomes for metagenomic binning, comparative biology and taxonomic classification.</title>
        <authorList>
            <person name="Goeker M."/>
        </authorList>
    </citation>
    <scope>NUCLEOTIDE SEQUENCE [LARGE SCALE GENOMIC DNA]</scope>
    <source>
        <strain evidence="2 3">DSM 105042</strain>
    </source>
</reference>
<dbReference type="Proteomes" id="UP001549031">
    <property type="component" value="Unassembled WGS sequence"/>
</dbReference>
<evidence type="ECO:0000256" key="1">
    <source>
        <dbReference type="SAM" id="MobiDB-lite"/>
    </source>
</evidence>
<feature type="compositionally biased region" description="Basic and acidic residues" evidence="1">
    <location>
        <begin position="203"/>
        <end position="217"/>
    </location>
</feature>
<sequence length="488" mass="50004">MKGFKIRLSRTFLLIIGGVTVLGGGSGAAAVYIGADKLLGPSYADINGLDCTTVETIKIKKADRYWIRKYVTTNEPGDGVARLKTALRVARKVQEAEHSDLVQVTVLDKAGPTDRASMRGRAIGAQVVYMPDVSKAPDGLAVQPLTAYYVDGMPDDTGEFWGLRIDLPQEDAEHLSAALTDTADCLDPVLEGADGHGSSGGHGADKGHGAEKRHDVPSGHGETAGDGEQKTDGDAHGGGAHGSEPAADGHGAPAEGHGEEVPVAEHGGEEKPGMLASLIGMVGLGGAEPAADAHGDAASAGHEPTADEPLEPGHGAEAKHTSKPAQHASAEPHAAQEKAVHAAEVAPAEEGWLDTVKGFVGLGTSEHQAEGSKAPEHAADPAEQSDAAEPPHAAAAAAHAPPEETNADDHGAAWLAKMRAQPLKPESQSEVGVGAKPEASHSDKEAALGDTAAHAVSAHAQPAHAPAVAEEDDPEQHRRKPDAHAETH</sequence>
<gene>
    <name evidence="2" type="ORF">ABID21_004449</name>
</gene>
<accession>A0ABV2HCN4</accession>
<dbReference type="EMBL" id="JBEPLJ010000023">
    <property type="protein sequence ID" value="MET3588313.1"/>
    <property type="molecule type" value="Genomic_DNA"/>
</dbReference>
<comment type="caution">
    <text evidence="2">The sequence shown here is derived from an EMBL/GenBank/DDBJ whole genome shotgun (WGS) entry which is preliminary data.</text>
</comment>
<organism evidence="2 3">
    <name type="scientific">Pseudorhizobium tarimense</name>
    <dbReference type="NCBI Taxonomy" id="1079109"/>
    <lineage>
        <taxon>Bacteria</taxon>
        <taxon>Pseudomonadati</taxon>
        <taxon>Pseudomonadota</taxon>
        <taxon>Alphaproteobacteria</taxon>
        <taxon>Hyphomicrobiales</taxon>
        <taxon>Rhizobiaceae</taxon>
        <taxon>Rhizobium/Agrobacterium group</taxon>
        <taxon>Pseudorhizobium</taxon>
    </lineage>
</organism>
<proteinExistence type="predicted"/>
<feature type="compositionally biased region" description="Low complexity" evidence="1">
    <location>
        <begin position="387"/>
        <end position="404"/>
    </location>
</feature>
<feature type="compositionally biased region" description="Low complexity" evidence="1">
    <location>
        <begin position="242"/>
        <end position="255"/>
    </location>
</feature>
<dbReference type="RefSeq" id="WP_247246028.1">
    <property type="nucleotide sequence ID" value="NZ_JALJRA010000024.1"/>
</dbReference>
<evidence type="ECO:0000313" key="3">
    <source>
        <dbReference type="Proteomes" id="UP001549031"/>
    </source>
</evidence>
<feature type="compositionally biased region" description="Low complexity" evidence="1">
    <location>
        <begin position="287"/>
        <end position="303"/>
    </location>
</feature>